<evidence type="ECO:0008006" key="4">
    <source>
        <dbReference type="Google" id="ProtNLM"/>
    </source>
</evidence>
<organism evidence="2 3">
    <name type="scientific">Acer negundo</name>
    <name type="common">Box elder</name>
    <dbReference type="NCBI Taxonomy" id="4023"/>
    <lineage>
        <taxon>Eukaryota</taxon>
        <taxon>Viridiplantae</taxon>
        <taxon>Streptophyta</taxon>
        <taxon>Embryophyta</taxon>
        <taxon>Tracheophyta</taxon>
        <taxon>Spermatophyta</taxon>
        <taxon>Magnoliopsida</taxon>
        <taxon>eudicotyledons</taxon>
        <taxon>Gunneridae</taxon>
        <taxon>Pentapetalae</taxon>
        <taxon>rosids</taxon>
        <taxon>malvids</taxon>
        <taxon>Sapindales</taxon>
        <taxon>Sapindaceae</taxon>
        <taxon>Hippocastanoideae</taxon>
        <taxon>Acereae</taxon>
        <taxon>Acer</taxon>
    </lineage>
</organism>
<dbReference type="AlphaFoldDB" id="A0AAD5NG89"/>
<dbReference type="InterPro" id="IPR018333">
    <property type="entry name" value="Squalene_cyclase"/>
</dbReference>
<dbReference type="GO" id="GO:0042300">
    <property type="term" value="F:beta-amyrin synthase activity"/>
    <property type="evidence" value="ECO:0007669"/>
    <property type="project" value="TreeGrafter"/>
</dbReference>
<dbReference type="SUPFAM" id="SSF48239">
    <property type="entry name" value="Terpenoid cyclases/Protein prenyltransferases"/>
    <property type="match status" value="1"/>
</dbReference>
<sequence>MMGLLHSRQAERDATPLHRAARLIINSQLEDGDFPQQGITGVFMKNCTLHYPLHRNICTMWALAEYRRRVSLITAFHDKNV</sequence>
<dbReference type="Proteomes" id="UP001064489">
    <property type="component" value="Chromosome 12"/>
</dbReference>
<gene>
    <name evidence="2" type="ORF">LWI28_023093</name>
</gene>
<dbReference type="PANTHER" id="PTHR11764">
    <property type="entry name" value="TERPENE CYCLASE/MUTASE FAMILY MEMBER"/>
    <property type="match status" value="1"/>
</dbReference>
<name>A0AAD5NG89_ACENE</name>
<keyword evidence="3" id="KW-1185">Reference proteome</keyword>
<dbReference type="InterPro" id="IPR008930">
    <property type="entry name" value="Terpenoid_cyclase/PrenylTrfase"/>
</dbReference>
<accession>A0AAD5NG89</accession>
<protein>
    <recommendedName>
        <fullName evidence="4">Squalene cyclase C-terminal domain-containing protein</fullName>
    </recommendedName>
</protein>
<dbReference type="Gene3D" id="1.50.10.20">
    <property type="match status" value="1"/>
</dbReference>
<keyword evidence="1" id="KW-0413">Isomerase</keyword>
<dbReference type="PANTHER" id="PTHR11764:SF58">
    <property type="entry name" value="BETA-AMYRIN SYNTHASE-RELATED"/>
    <property type="match status" value="1"/>
</dbReference>
<evidence type="ECO:0000256" key="1">
    <source>
        <dbReference type="ARBA" id="ARBA00023235"/>
    </source>
</evidence>
<dbReference type="GO" id="GO:0005811">
    <property type="term" value="C:lipid droplet"/>
    <property type="evidence" value="ECO:0007669"/>
    <property type="project" value="InterPro"/>
</dbReference>
<evidence type="ECO:0000313" key="3">
    <source>
        <dbReference type="Proteomes" id="UP001064489"/>
    </source>
</evidence>
<dbReference type="GO" id="GO:0016104">
    <property type="term" value="P:triterpenoid biosynthetic process"/>
    <property type="evidence" value="ECO:0007669"/>
    <property type="project" value="InterPro"/>
</dbReference>
<reference evidence="2" key="2">
    <citation type="submission" date="2023-02" db="EMBL/GenBank/DDBJ databases">
        <authorList>
            <person name="Swenson N.G."/>
            <person name="Wegrzyn J.L."/>
            <person name="Mcevoy S.L."/>
        </authorList>
    </citation>
    <scope>NUCLEOTIDE SEQUENCE</scope>
    <source>
        <strain evidence="2">91603</strain>
        <tissue evidence="2">Leaf</tissue>
    </source>
</reference>
<dbReference type="EMBL" id="JAJSOW010000107">
    <property type="protein sequence ID" value="KAI9157470.1"/>
    <property type="molecule type" value="Genomic_DNA"/>
</dbReference>
<reference evidence="2" key="1">
    <citation type="journal article" date="2022" name="Plant J.">
        <title>Strategies of tolerance reflected in two North American maple genomes.</title>
        <authorList>
            <person name="McEvoy S.L."/>
            <person name="Sezen U.U."/>
            <person name="Trouern-Trend A."/>
            <person name="McMahon S.M."/>
            <person name="Schaberg P.G."/>
            <person name="Yang J."/>
            <person name="Wegrzyn J.L."/>
            <person name="Swenson N.G."/>
        </authorList>
    </citation>
    <scope>NUCLEOTIDE SEQUENCE</scope>
    <source>
        <strain evidence="2">91603</strain>
    </source>
</reference>
<proteinExistence type="predicted"/>
<evidence type="ECO:0000313" key="2">
    <source>
        <dbReference type="EMBL" id="KAI9157470.1"/>
    </source>
</evidence>
<comment type="caution">
    <text evidence="2">The sequence shown here is derived from an EMBL/GenBank/DDBJ whole genome shotgun (WGS) entry which is preliminary data.</text>
</comment>